<dbReference type="InterPro" id="IPR025157">
    <property type="entry name" value="Hemagglutinin_rpt"/>
</dbReference>
<keyword evidence="2" id="KW-1185">Reference proteome</keyword>
<dbReference type="EMBL" id="MWIP01000041">
    <property type="protein sequence ID" value="KAF1684419.1"/>
    <property type="molecule type" value="Genomic_DNA"/>
</dbReference>
<name>A0A7V8GJX8_9GAMM</name>
<evidence type="ECO:0000313" key="1">
    <source>
        <dbReference type="EMBL" id="KAF1684419.1"/>
    </source>
</evidence>
<dbReference type="AlphaFoldDB" id="A0A7V8GJX8"/>
<reference evidence="1 2" key="1">
    <citation type="submission" date="2017-10" db="EMBL/GenBank/DDBJ databases">
        <title>Whole genome sequencing of Pseudoxanthomonas broegbernensis DSM 12573(T).</title>
        <authorList>
            <person name="Kumar S."/>
            <person name="Bansal K."/>
            <person name="Kaur A."/>
            <person name="Patil P."/>
            <person name="Sharma S."/>
            <person name="Patil P.B."/>
        </authorList>
    </citation>
    <scope>NUCLEOTIDE SEQUENCE [LARGE SCALE GENOMIC DNA]</scope>
    <source>
        <strain evidence="1 2">DSM 12573</strain>
    </source>
</reference>
<organism evidence="1 2">
    <name type="scientific">Pseudoxanthomonas broegbernensis</name>
    <dbReference type="NCBI Taxonomy" id="83619"/>
    <lineage>
        <taxon>Bacteria</taxon>
        <taxon>Pseudomonadati</taxon>
        <taxon>Pseudomonadota</taxon>
        <taxon>Gammaproteobacteria</taxon>
        <taxon>Lysobacterales</taxon>
        <taxon>Lysobacteraceae</taxon>
        <taxon>Pseudoxanthomonas</taxon>
    </lineage>
</organism>
<proteinExistence type="predicted"/>
<dbReference type="Pfam" id="PF13332">
    <property type="entry name" value="Fil_haemagg_2"/>
    <property type="match status" value="2"/>
</dbReference>
<feature type="non-terminal residue" evidence="1">
    <location>
        <position position="1"/>
    </location>
</feature>
<sequence>RDRVEDTWAIGTTLSGQTVQVAAGRDLNTEAAQIAGTGDVLLAAVRDVNLDTGVNTHVEAHSKTVKQSGLFSGGGVGFTIGRRQTDTTADIEETSHTGSLIGSTEGRVDIVAGGDATITGSDVLSREGIGITGQNVTIQAAEDGTSVIERQKFRQAGINVSLKGGAVDTALAVKSSVERASEVEDDRLAALYVAKAGQTLFSGGQAGMNSLKGAGDQFGDIGNAAKTQEGTGGKGMSLRIGIGASKSDSSMTYTSTQAAGSRIASEGDVTIVATGDGQGHGGDLSVIGSRVEGENVTLAAANDLVLRSLQETQEQIERNQASSGEIGITIGSEAGIGVYVSASMAKGKGDGHGITHAETTVEASDTLTLVSGRDTTLEGAQALGERVVVQVGRDLTLTSQQDSDTYARKDQSAGIDVAVGTGGGSVSASYNQSKIDSDYTSVKEQTGIQAGRGGYEITVGGHTQLTGAAIASTADASLNRLETGSLGWSDLENTAAYSASSMGASF</sequence>
<comment type="caution">
    <text evidence="1">The sequence shown here is derived from an EMBL/GenBank/DDBJ whole genome shotgun (WGS) entry which is preliminary data.</text>
</comment>
<dbReference type="Proteomes" id="UP000462066">
    <property type="component" value="Unassembled WGS sequence"/>
</dbReference>
<evidence type="ECO:0008006" key="3">
    <source>
        <dbReference type="Google" id="ProtNLM"/>
    </source>
</evidence>
<dbReference type="RefSeq" id="WP_211373213.1">
    <property type="nucleotide sequence ID" value="NZ_MWIP01000041.1"/>
</dbReference>
<evidence type="ECO:0000313" key="2">
    <source>
        <dbReference type="Proteomes" id="UP000462066"/>
    </source>
</evidence>
<dbReference type="GO" id="GO:0003824">
    <property type="term" value="F:catalytic activity"/>
    <property type="evidence" value="ECO:0007669"/>
    <property type="project" value="UniProtKB-ARBA"/>
</dbReference>
<protein>
    <recommendedName>
        <fullName evidence="3">Hemagglutinin</fullName>
    </recommendedName>
</protein>
<accession>A0A7V8GJX8</accession>
<gene>
    <name evidence="1" type="ORF">B1992_15100</name>
</gene>
<feature type="non-terminal residue" evidence="1">
    <location>
        <position position="506"/>
    </location>
</feature>